<sequence>MEIWDLYDINREKTEKKHVRGVPVPEGYYHLVVHVWIQNDRGEVLLSKRHPDKPYGDLWECAGGIGFSR</sequence>
<organism evidence="1 2">
    <name type="scientific">Tigheibacillus halophilus</name>
    <dbReference type="NCBI Taxonomy" id="361280"/>
    <lineage>
        <taxon>Bacteria</taxon>
        <taxon>Bacillati</taxon>
        <taxon>Bacillota</taxon>
        <taxon>Bacilli</taxon>
        <taxon>Bacillales</taxon>
        <taxon>Bacillaceae</taxon>
        <taxon>Tigheibacillus</taxon>
    </lineage>
</organism>
<name>A0ABU5C789_9BACI</name>
<keyword evidence="2" id="KW-1185">Reference proteome</keyword>
<evidence type="ECO:0000313" key="1">
    <source>
        <dbReference type="EMBL" id="MDY0395176.1"/>
    </source>
</evidence>
<proteinExistence type="predicted"/>
<reference evidence="1 2" key="1">
    <citation type="submission" date="2023-10" db="EMBL/GenBank/DDBJ databases">
        <title>Virgibacillus halophilus 5B73C genome.</title>
        <authorList>
            <person name="Miliotis G."/>
            <person name="Sengupta P."/>
            <person name="Hameed A."/>
            <person name="Chuvochina M."/>
            <person name="Mcdonagh F."/>
            <person name="Simpson A.C."/>
            <person name="Singh N.K."/>
            <person name="Rekha P.D."/>
            <person name="Raman K."/>
            <person name="Hugenholtz P."/>
            <person name="Venkateswaran K."/>
        </authorList>
    </citation>
    <scope>NUCLEOTIDE SEQUENCE [LARGE SCALE GENOMIC DNA]</scope>
    <source>
        <strain evidence="1 2">5B73C</strain>
    </source>
</reference>
<accession>A0ABU5C789</accession>
<evidence type="ECO:0000313" key="2">
    <source>
        <dbReference type="Proteomes" id="UP001281447"/>
    </source>
</evidence>
<dbReference type="EMBL" id="JAWDIP010000003">
    <property type="protein sequence ID" value="MDY0395176.1"/>
    <property type="molecule type" value="Genomic_DNA"/>
</dbReference>
<comment type="caution">
    <text evidence="1">The sequence shown here is derived from an EMBL/GenBank/DDBJ whole genome shotgun (WGS) entry which is preliminary data.</text>
</comment>
<evidence type="ECO:0008006" key="3">
    <source>
        <dbReference type="Google" id="ProtNLM"/>
    </source>
</evidence>
<dbReference type="SUPFAM" id="SSF55811">
    <property type="entry name" value="Nudix"/>
    <property type="match status" value="1"/>
</dbReference>
<dbReference type="Proteomes" id="UP001281447">
    <property type="component" value="Unassembled WGS sequence"/>
</dbReference>
<gene>
    <name evidence="1" type="ORF">RWE15_13050</name>
</gene>
<dbReference type="Gene3D" id="3.90.79.10">
    <property type="entry name" value="Nucleoside Triphosphate Pyrophosphohydrolase"/>
    <property type="match status" value="1"/>
</dbReference>
<protein>
    <recommendedName>
        <fullName evidence="3">NUDIX domain-containing protein</fullName>
    </recommendedName>
</protein>
<dbReference type="InterPro" id="IPR015797">
    <property type="entry name" value="NUDIX_hydrolase-like_dom_sf"/>
</dbReference>